<dbReference type="Proteomes" id="UP001324380">
    <property type="component" value="Chromosome"/>
</dbReference>
<name>A0ABZ0TME4_9SPHI</name>
<dbReference type="Gene3D" id="2.60.120.10">
    <property type="entry name" value="Jelly Rolls"/>
    <property type="match status" value="1"/>
</dbReference>
<dbReference type="PROSITE" id="PS50042">
    <property type="entry name" value="CNMP_BINDING_3"/>
    <property type="match status" value="1"/>
</dbReference>
<dbReference type="SUPFAM" id="SSF51206">
    <property type="entry name" value="cAMP-binding domain-like"/>
    <property type="match status" value="1"/>
</dbReference>
<protein>
    <submittedName>
        <fullName evidence="2">Crp/Fnr family transcriptional regulator</fullName>
    </submittedName>
</protein>
<organism evidence="2 3">
    <name type="scientific">Mucilaginibacter sabulilitoris</name>
    <dbReference type="NCBI Taxonomy" id="1173583"/>
    <lineage>
        <taxon>Bacteria</taxon>
        <taxon>Pseudomonadati</taxon>
        <taxon>Bacteroidota</taxon>
        <taxon>Sphingobacteriia</taxon>
        <taxon>Sphingobacteriales</taxon>
        <taxon>Sphingobacteriaceae</taxon>
        <taxon>Mucilaginibacter</taxon>
    </lineage>
</organism>
<keyword evidence="3" id="KW-1185">Reference proteome</keyword>
<dbReference type="RefSeq" id="WP_321563367.1">
    <property type="nucleotide sequence ID" value="NZ_CP139558.1"/>
</dbReference>
<evidence type="ECO:0000259" key="1">
    <source>
        <dbReference type="PROSITE" id="PS50042"/>
    </source>
</evidence>
<evidence type="ECO:0000313" key="2">
    <source>
        <dbReference type="EMBL" id="WPU94243.1"/>
    </source>
</evidence>
<dbReference type="InterPro" id="IPR018490">
    <property type="entry name" value="cNMP-bd_dom_sf"/>
</dbReference>
<reference evidence="2 3" key="1">
    <citation type="submission" date="2023-11" db="EMBL/GenBank/DDBJ databases">
        <title>Analysis of the Genomes of Mucilaginibacter gossypii cycad 4 and M. sabulilitoris SNA2: microbes with the potential for plant growth promotion.</title>
        <authorList>
            <person name="Hirsch A.M."/>
            <person name="Humm E."/>
            <person name="Rubbi M."/>
            <person name="Del Vecchio G."/>
            <person name="Ha S.M."/>
            <person name="Pellegrini M."/>
            <person name="Gunsalus R.P."/>
        </authorList>
    </citation>
    <scope>NUCLEOTIDE SEQUENCE [LARGE SCALE GENOMIC DNA]</scope>
    <source>
        <strain evidence="2 3">SNA2</strain>
    </source>
</reference>
<dbReference type="InterPro" id="IPR000595">
    <property type="entry name" value="cNMP-bd_dom"/>
</dbReference>
<dbReference type="CDD" id="cd00038">
    <property type="entry name" value="CAP_ED"/>
    <property type="match status" value="1"/>
</dbReference>
<dbReference type="Pfam" id="PF00027">
    <property type="entry name" value="cNMP_binding"/>
    <property type="match status" value="1"/>
</dbReference>
<dbReference type="InterPro" id="IPR014710">
    <property type="entry name" value="RmlC-like_jellyroll"/>
</dbReference>
<gene>
    <name evidence="2" type="ORF">SNE25_01725</name>
</gene>
<feature type="domain" description="Cyclic nucleotide-binding" evidence="1">
    <location>
        <begin position="10"/>
        <end position="121"/>
    </location>
</feature>
<accession>A0ABZ0TME4</accession>
<proteinExistence type="predicted"/>
<dbReference type="EMBL" id="CP139558">
    <property type="protein sequence ID" value="WPU94243.1"/>
    <property type="molecule type" value="Genomic_DNA"/>
</dbReference>
<evidence type="ECO:0000313" key="3">
    <source>
        <dbReference type="Proteomes" id="UP001324380"/>
    </source>
</evidence>
<sequence length="187" mass="21824">MEDFFNSIAQLTRLTDEGRDELAAIINIKKVNKGDILVRENTICNYVYYIKQGLTRTFYYKDGKDVTDWISMDGDFATSIVSFISRKPDRRIIEALENSTLYALHHDKLEELYSQYHDLERLGRLLINNGLIQMQQRFDDLHFTTAKERYTQLMLTRPNLIQRVPLGHVASFLGVTQETLSRIRSQA</sequence>